<evidence type="ECO:0000256" key="22">
    <source>
        <dbReference type="ARBA" id="ARBA00036733"/>
    </source>
</evidence>
<dbReference type="HOGENOM" id="CLU_037661_4_1_1"/>
<feature type="transmembrane region" description="Helical" evidence="23">
    <location>
        <begin position="43"/>
        <end position="59"/>
    </location>
</feature>
<evidence type="ECO:0000256" key="1">
    <source>
        <dbReference type="ARBA" id="ARBA00004477"/>
    </source>
</evidence>
<dbReference type="Proteomes" id="UP000008144">
    <property type="component" value="Chromosome 14"/>
</dbReference>
<comment type="pathway">
    <text evidence="2 23">Phospholipid metabolism; phosphatidylserine biosynthesis.</text>
</comment>
<comment type="catalytic activity">
    <reaction evidence="14">
        <text>a 1,2-diacyl-sn-glycero-3-phosphoethanolamine + L-serine = a 1,2-diacyl-sn-glycero-3-phospho-L-serine + ethanolamine</text>
        <dbReference type="Rhea" id="RHEA:27606"/>
        <dbReference type="ChEBI" id="CHEBI:33384"/>
        <dbReference type="ChEBI" id="CHEBI:57262"/>
        <dbReference type="ChEBI" id="CHEBI:57603"/>
        <dbReference type="ChEBI" id="CHEBI:64612"/>
        <dbReference type="EC" id="2.7.8.29"/>
    </reaction>
    <physiologicalReaction direction="left-to-right" evidence="14">
        <dbReference type="Rhea" id="RHEA:27607"/>
    </physiologicalReaction>
</comment>
<evidence type="ECO:0000313" key="25">
    <source>
        <dbReference type="Proteomes" id="UP000008144"/>
    </source>
</evidence>
<feature type="transmembrane region" description="Helical" evidence="23">
    <location>
        <begin position="359"/>
        <end position="378"/>
    </location>
</feature>
<evidence type="ECO:0000256" key="19">
    <source>
        <dbReference type="ARBA" id="ARBA00036428"/>
    </source>
</evidence>
<evidence type="ECO:0000256" key="18">
    <source>
        <dbReference type="ARBA" id="ARBA00035955"/>
    </source>
</evidence>
<evidence type="ECO:0000256" key="6">
    <source>
        <dbReference type="ARBA" id="ARBA00022679"/>
    </source>
</evidence>
<dbReference type="EC" id="2.7.8.29" evidence="23"/>
<dbReference type="GO" id="GO:0006659">
    <property type="term" value="P:phosphatidylserine biosynthetic process"/>
    <property type="evidence" value="ECO:0007669"/>
    <property type="project" value="UniProtKB-UniRule"/>
</dbReference>
<keyword evidence="13 23" id="KW-1208">Phospholipid metabolism</keyword>
<keyword evidence="10 23" id="KW-0443">Lipid metabolism</keyword>
<evidence type="ECO:0000256" key="7">
    <source>
        <dbReference type="ARBA" id="ARBA00022692"/>
    </source>
</evidence>
<reference evidence="24" key="2">
    <citation type="journal article" date="2008" name="Genome Biol.">
        <title>Improved genome assembly and evidence-based global gene model set for the chordate Ciona intestinalis: new insight into intron and operon populations.</title>
        <authorList>
            <person name="Satou Y."/>
            <person name="Mineta K."/>
            <person name="Ogasawara M."/>
            <person name="Sasakura Y."/>
            <person name="Shoguchi E."/>
            <person name="Ueno K."/>
            <person name="Yamada L."/>
            <person name="Matsumoto J."/>
            <person name="Wasserscheid J."/>
            <person name="Dewar K."/>
            <person name="Wiley G.B."/>
            <person name="Macmil S.L."/>
            <person name="Roe B.A."/>
            <person name="Zeller R.W."/>
            <person name="Hastings K.E."/>
            <person name="Lemaire P."/>
            <person name="Lindquist E."/>
            <person name="Endo T."/>
            <person name="Hotta K."/>
            <person name="Inaba K."/>
        </authorList>
    </citation>
    <scope>NUCLEOTIDE SEQUENCE [LARGE SCALE GENOMIC DNA]</scope>
    <source>
        <strain evidence="24">wild type</strain>
    </source>
</reference>
<reference evidence="25" key="1">
    <citation type="journal article" date="2002" name="Science">
        <title>The draft genome of Ciona intestinalis: insights into chordate and vertebrate origins.</title>
        <authorList>
            <person name="Dehal P."/>
            <person name="Satou Y."/>
            <person name="Campbell R.K."/>
            <person name="Chapman J."/>
            <person name="Degnan B."/>
            <person name="De Tomaso A."/>
            <person name="Davidson B."/>
            <person name="Di Gregorio A."/>
            <person name="Gelpke M."/>
            <person name="Goodstein D.M."/>
            <person name="Harafuji N."/>
            <person name="Hastings K.E."/>
            <person name="Ho I."/>
            <person name="Hotta K."/>
            <person name="Huang W."/>
            <person name="Kawashima T."/>
            <person name="Lemaire P."/>
            <person name="Martinez D."/>
            <person name="Meinertzhagen I.A."/>
            <person name="Necula S."/>
            <person name="Nonaka M."/>
            <person name="Putnam N."/>
            <person name="Rash S."/>
            <person name="Saiga H."/>
            <person name="Satake M."/>
            <person name="Terry A."/>
            <person name="Yamada L."/>
            <person name="Wang H.G."/>
            <person name="Awazu S."/>
            <person name="Azumi K."/>
            <person name="Boore J."/>
            <person name="Branno M."/>
            <person name="Chin-Bow S."/>
            <person name="DeSantis R."/>
            <person name="Doyle S."/>
            <person name="Francino P."/>
            <person name="Keys D.N."/>
            <person name="Haga S."/>
            <person name="Hayashi H."/>
            <person name="Hino K."/>
            <person name="Imai K.S."/>
            <person name="Inaba K."/>
            <person name="Kano S."/>
            <person name="Kobayashi K."/>
            <person name="Kobayashi M."/>
            <person name="Lee B.I."/>
            <person name="Makabe K.W."/>
            <person name="Manohar C."/>
            <person name="Matassi G."/>
            <person name="Medina M."/>
            <person name="Mochizuki Y."/>
            <person name="Mount S."/>
            <person name="Morishita T."/>
            <person name="Miura S."/>
            <person name="Nakayama A."/>
            <person name="Nishizaka S."/>
            <person name="Nomoto H."/>
            <person name="Ohta F."/>
            <person name="Oishi K."/>
            <person name="Rigoutsos I."/>
            <person name="Sano M."/>
            <person name="Sasaki A."/>
            <person name="Sasakura Y."/>
            <person name="Shoguchi E."/>
            <person name="Shin-i T."/>
            <person name="Spagnuolo A."/>
            <person name="Stainier D."/>
            <person name="Suzuki M.M."/>
            <person name="Tassy O."/>
            <person name="Takatori N."/>
            <person name="Tokuoka M."/>
            <person name="Yagi K."/>
            <person name="Yoshizaki F."/>
            <person name="Wada S."/>
            <person name="Zhang C."/>
            <person name="Hyatt P.D."/>
            <person name="Larimer F."/>
            <person name="Detter C."/>
            <person name="Doggett N."/>
            <person name="Glavina T."/>
            <person name="Hawkins T."/>
            <person name="Richardson P."/>
            <person name="Lucas S."/>
            <person name="Kohara Y."/>
            <person name="Levine M."/>
            <person name="Satoh N."/>
            <person name="Rokhsar D.S."/>
        </authorList>
    </citation>
    <scope>NUCLEOTIDE SEQUENCE [LARGE SCALE GENOMIC DNA]</scope>
</reference>
<keyword evidence="9 23" id="KW-1133">Transmembrane helix</keyword>
<feature type="transmembrane region" description="Helical" evidence="23">
    <location>
        <begin position="292"/>
        <end position="309"/>
    </location>
</feature>
<dbReference type="InterPro" id="IPR004277">
    <property type="entry name" value="PSS"/>
</dbReference>
<evidence type="ECO:0000256" key="2">
    <source>
        <dbReference type="ARBA" id="ARBA00004916"/>
    </source>
</evidence>
<evidence type="ECO:0000256" key="17">
    <source>
        <dbReference type="ARBA" id="ARBA00035875"/>
    </source>
</evidence>
<comment type="catalytic activity">
    <reaction evidence="22">
        <text>1-(1Z-octadecenyl)-2-(5Z,8Z,11Z,14Z- eicosatetraenoyl)-sn-glycero-3-phosphoethanolamine + L-serine = 1-(1Z-octadecenyl)-2-(5Z,8Z,11Z,14Z-eicosatetraenoyl)-sn-glycero-3-phospho-L-serine + ethanolamine</text>
        <dbReference type="Rhea" id="RHEA:41604"/>
        <dbReference type="ChEBI" id="CHEBI:33384"/>
        <dbReference type="ChEBI" id="CHEBI:57603"/>
        <dbReference type="ChEBI" id="CHEBI:78342"/>
        <dbReference type="ChEBI" id="CHEBI:78343"/>
    </reaction>
    <physiologicalReaction direction="left-to-right" evidence="22">
        <dbReference type="Rhea" id="RHEA:41605"/>
    </physiologicalReaction>
</comment>
<dbReference type="GO" id="GO:0005789">
    <property type="term" value="C:endoplasmic reticulum membrane"/>
    <property type="evidence" value="ECO:0007669"/>
    <property type="project" value="UniProtKB-SubCell"/>
</dbReference>
<dbReference type="GO" id="GO:0106245">
    <property type="term" value="F:L-serine-phosphatidylethanolamine phosphatidyltransferase activity"/>
    <property type="evidence" value="ECO:0007669"/>
    <property type="project" value="UniProtKB-UniRule"/>
</dbReference>
<evidence type="ECO:0000313" key="24">
    <source>
        <dbReference type="Ensembl" id="ENSCINP00000006184.3"/>
    </source>
</evidence>
<feature type="transmembrane region" description="Helical" evidence="23">
    <location>
        <begin position="330"/>
        <end position="353"/>
    </location>
</feature>
<protein>
    <recommendedName>
        <fullName evidence="23">Phosphatidylserine synthase</fullName>
        <ecNumber evidence="23">2.7.8.29</ecNumber>
    </recommendedName>
    <alternativeName>
        <fullName evidence="23">Serine-exchange enzyme</fullName>
    </alternativeName>
</protein>
<dbReference type="GeneTree" id="ENSGT00530000063576"/>
<keyword evidence="5 23" id="KW-0444">Lipid biosynthesis</keyword>
<reference evidence="24" key="3">
    <citation type="submission" date="2025-08" db="UniProtKB">
        <authorList>
            <consortium name="Ensembl"/>
        </authorList>
    </citation>
    <scope>IDENTIFICATION</scope>
</reference>
<evidence type="ECO:0000256" key="16">
    <source>
        <dbReference type="ARBA" id="ARBA00035833"/>
    </source>
</evidence>
<keyword evidence="7 23" id="KW-0812">Transmembrane</keyword>
<keyword evidence="6 23" id="KW-0808">Transferase</keyword>
<dbReference type="PANTHER" id="PTHR15362">
    <property type="entry name" value="PHOSPHATIDYLINOSITOL SYNTHASE"/>
    <property type="match status" value="1"/>
</dbReference>
<dbReference type="PANTHER" id="PTHR15362:SF7">
    <property type="entry name" value="PHOSPHATIDYLSERINE SYNTHASE 2"/>
    <property type="match status" value="1"/>
</dbReference>
<sequence>DGYVSYFWQPHTLLVLLIGLAMLAYAAFFANQNNGREYNTKRGIIGIIIAFITFGITQAKDGPFIRPHPAFWRLVLCMSVVYELSLVFLLLQTVSDARFMLTYIDPTLNAQLDFKAYGGECTIWDPSHPNGTFHNVVDKMDLFVPAHLIGWFFRTLAIRDVWLTNILSFTFELLEYTFEHQLPNFSECWWDHWVMDFIVCNGLGIYLGLQCLNYLSLKEYRWYGLWNIPTYTGKVRRVINQFGPYNWLDFKWRPTESIFRWMIVSHVGFSFLMFDLNTFYLKFVLWIPSDHPLISVRILFMILCAAVTAREEYDYASGMSNMIGQQSWMVSSILMTELAIVVKFGGELLSMPIPTYISWFWWAAFVVYVTFTICQFRMKFSID</sequence>
<dbReference type="UniPathway" id="UPA00948"/>
<comment type="catalytic activity">
    <reaction evidence="21">
        <text>1-octadecanoyl-2-(9Z-octadecenoyl)-sn-glycero-3-phosphoethanolamine + L-serine = 1-octadecanoyl-2-(9Z-octadecenoyl)-sn-glycero-3-phospho-L-serine + ethanolamine</text>
        <dbReference type="Rhea" id="RHEA:40795"/>
        <dbReference type="ChEBI" id="CHEBI:33384"/>
        <dbReference type="ChEBI" id="CHEBI:57603"/>
        <dbReference type="ChEBI" id="CHEBI:75038"/>
        <dbReference type="ChEBI" id="CHEBI:78260"/>
    </reaction>
    <physiologicalReaction direction="left-to-right" evidence="21">
        <dbReference type="Rhea" id="RHEA:40796"/>
    </physiologicalReaction>
</comment>
<dbReference type="Pfam" id="PF03034">
    <property type="entry name" value="PSS"/>
    <property type="match status" value="1"/>
</dbReference>
<evidence type="ECO:0000256" key="15">
    <source>
        <dbReference type="ARBA" id="ARBA00035767"/>
    </source>
</evidence>
<dbReference type="OMA" id="IFICMMG"/>
<feature type="transmembrane region" description="Helical" evidence="23">
    <location>
        <begin position="258"/>
        <end position="280"/>
    </location>
</feature>
<comment type="catalytic activity">
    <reaction evidence="16">
        <text>1-hexadecanoyl-2-(4Z,7Z,10Z,13Z,16Z,19Z-docosahexaenoyl)-sn-glycero-3-phosphoethanolamine + L-serine = 1-hexadecanoyl-2-(4Z,7Z,10Z,13Z,16Z,19Z-docosahexaenoyl)-sn-glycero-3-phosphoserine + ethanolamine</text>
        <dbReference type="Rhea" id="RHEA:41488"/>
        <dbReference type="ChEBI" id="CHEBI:33384"/>
        <dbReference type="ChEBI" id="CHEBI:57603"/>
        <dbReference type="ChEBI" id="CHEBI:78261"/>
        <dbReference type="ChEBI" id="CHEBI:78262"/>
    </reaction>
    <physiologicalReaction direction="left-to-right" evidence="16">
        <dbReference type="Rhea" id="RHEA:41489"/>
    </physiologicalReaction>
</comment>
<dbReference type="FunCoup" id="F6Q6W6">
    <property type="interactions" value="21"/>
</dbReference>
<reference evidence="24" key="4">
    <citation type="submission" date="2025-09" db="UniProtKB">
        <authorList>
            <consortium name="Ensembl"/>
        </authorList>
    </citation>
    <scope>IDENTIFICATION</scope>
</reference>
<evidence type="ECO:0000256" key="23">
    <source>
        <dbReference type="RuleBase" id="RU368094"/>
    </source>
</evidence>
<evidence type="ECO:0000256" key="11">
    <source>
        <dbReference type="ARBA" id="ARBA00023136"/>
    </source>
</evidence>
<comment type="catalytic activity">
    <reaction evidence="17">
        <text>1-(1Z-octadecenyl)-2-(9Z-octadecenoyl)-sn-glycero-3-phosphoethanolamine + L-serine = 1-(1Z-octadecenyl)-2-(9Z-octadecenoyl)-sn-glycero-3-phospho-L-serine + ethanolamine</text>
        <dbReference type="Rhea" id="RHEA:41600"/>
        <dbReference type="ChEBI" id="CHEBI:33384"/>
        <dbReference type="ChEBI" id="CHEBI:57603"/>
        <dbReference type="ChEBI" id="CHEBI:78340"/>
        <dbReference type="ChEBI" id="CHEBI:78341"/>
    </reaction>
    <physiologicalReaction direction="left-to-right" evidence="17">
        <dbReference type="Rhea" id="RHEA:41601"/>
    </physiologicalReaction>
</comment>
<evidence type="ECO:0000256" key="14">
    <source>
        <dbReference type="ARBA" id="ARBA00023686"/>
    </source>
</evidence>
<dbReference type="InParanoid" id="F6Q6W6"/>
<comment type="pathway">
    <text evidence="3">Lipid metabolism.</text>
</comment>
<evidence type="ECO:0000256" key="20">
    <source>
        <dbReference type="ARBA" id="ARBA00036623"/>
    </source>
</evidence>
<keyword evidence="25" id="KW-1185">Reference proteome</keyword>
<evidence type="ECO:0000256" key="13">
    <source>
        <dbReference type="ARBA" id="ARBA00023264"/>
    </source>
</evidence>
<name>F6Q6W6_CIOIN</name>
<dbReference type="EMBL" id="EAAA01001166">
    <property type="status" value="NOT_ANNOTATED_CDS"/>
    <property type="molecule type" value="Genomic_DNA"/>
</dbReference>
<feature type="transmembrane region" description="Helical" evidence="23">
    <location>
        <begin position="71"/>
        <end position="91"/>
    </location>
</feature>
<feature type="transmembrane region" description="Helical" evidence="23">
    <location>
        <begin position="12"/>
        <end position="31"/>
    </location>
</feature>
<comment type="similarity">
    <text evidence="4 23">Belongs to the phosphatidyl serine synthase family.</text>
</comment>
<accession>F6Q6W6</accession>
<keyword evidence="8 23" id="KW-0256">Endoplasmic reticulum</keyword>
<organism evidence="24 25">
    <name type="scientific">Ciona intestinalis</name>
    <name type="common">Transparent sea squirt</name>
    <name type="synonym">Ascidia intestinalis</name>
    <dbReference type="NCBI Taxonomy" id="7719"/>
    <lineage>
        <taxon>Eukaryota</taxon>
        <taxon>Metazoa</taxon>
        <taxon>Chordata</taxon>
        <taxon>Tunicata</taxon>
        <taxon>Ascidiacea</taxon>
        <taxon>Phlebobranchia</taxon>
        <taxon>Cionidae</taxon>
        <taxon>Ciona</taxon>
    </lineage>
</organism>
<keyword evidence="12 23" id="KW-0594">Phospholipid biosynthesis</keyword>
<comment type="catalytic activity">
    <reaction evidence="18">
        <text>1-octadecanoyl-2-(5Z,8Z,11Z,14Z)-eicosatetraenoyl-sn-glycero-3-phosphoethanolamine + L-serine = 1-octadecanoyl-2-(5Z,8Z,11Z,14Z)-eicosatetraenoyl-sn-glycero-3-phosphoserine + ethanolamine</text>
        <dbReference type="Rhea" id="RHEA:41500"/>
        <dbReference type="ChEBI" id="CHEBI:33384"/>
        <dbReference type="ChEBI" id="CHEBI:57603"/>
        <dbReference type="ChEBI" id="CHEBI:78268"/>
        <dbReference type="ChEBI" id="CHEBI:78269"/>
    </reaction>
    <physiologicalReaction direction="left-to-right" evidence="18">
        <dbReference type="Rhea" id="RHEA:41501"/>
    </physiologicalReaction>
</comment>
<comment type="catalytic activity">
    <reaction evidence="19">
        <text>1-octadecanoyl-2-(4Z,7Z,10Z,13Z,16Z,19Z-docosahexaenoyl)-sn-glycero-3-phosphoethanolamine + L-serine = 1-octadecanoyl-2-(4Z,7Z,10Z,13Z,16Z,19Z-docosahexaenoyl)-sn-glycero-3-phosphoserine + ethanolamine</text>
        <dbReference type="Rhea" id="RHEA:41492"/>
        <dbReference type="ChEBI" id="CHEBI:33384"/>
        <dbReference type="ChEBI" id="CHEBI:57603"/>
        <dbReference type="ChEBI" id="CHEBI:78265"/>
        <dbReference type="ChEBI" id="CHEBI:78266"/>
    </reaction>
    <physiologicalReaction direction="left-to-right" evidence="19">
        <dbReference type="Rhea" id="RHEA:41493"/>
    </physiologicalReaction>
</comment>
<evidence type="ECO:0000256" key="12">
    <source>
        <dbReference type="ARBA" id="ARBA00023209"/>
    </source>
</evidence>
<evidence type="ECO:0000256" key="10">
    <source>
        <dbReference type="ARBA" id="ARBA00023098"/>
    </source>
</evidence>
<proteinExistence type="inferred from homology"/>
<evidence type="ECO:0000256" key="21">
    <source>
        <dbReference type="ARBA" id="ARBA00036644"/>
    </source>
</evidence>
<comment type="catalytic activity">
    <reaction evidence="15">
        <text>1-hexadecanoyl-2-(9Z-octadecenoyl)-sn-glycero-3-phosphoethanolamine + L-serine = 1-hexadecanoyl-2-(9Z-octadecenoyl)-sn-glycero-3-phospho-L-serine + ethanolamine</text>
        <dbReference type="Rhea" id="RHEA:41484"/>
        <dbReference type="ChEBI" id="CHEBI:33384"/>
        <dbReference type="ChEBI" id="CHEBI:57603"/>
        <dbReference type="ChEBI" id="CHEBI:73007"/>
        <dbReference type="ChEBI" id="CHEBI:75029"/>
    </reaction>
    <physiologicalReaction direction="left-to-right" evidence="15">
        <dbReference type="Rhea" id="RHEA:41485"/>
    </physiologicalReaction>
</comment>
<dbReference type="Ensembl" id="ENSCINT00000006184.3">
    <property type="protein sequence ID" value="ENSCINP00000006184.3"/>
    <property type="gene ID" value="ENSCING00000003040.3"/>
</dbReference>
<comment type="catalytic activity">
    <reaction evidence="20">
        <text>1-(1Z-octadecenyl)-2-(4Z,7Z,10Z,13Z,16Z,19Z-docosahexaenoyl)-sn-glycero-3-phosphoethanolamine + L-serine = 1-(1Z-octadecenyl)-2-(4Z,7Z,10Z,13Z,16Z,19Z-docosahexaenoyl)-sn-glycero-3-phospho-L-serine + ethanolamine</text>
        <dbReference type="Rhea" id="RHEA:41496"/>
        <dbReference type="ChEBI" id="CHEBI:33384"/>
        <dbReference type="ChEBI" id="CHEBI:57603"/>
        <dbReference type="ChEBI" id="CHEBI:78263"/>
        <dbReference type="ChEBI" id="CHEBI:78264"/>
    </reaction>
    <physiologicalReaction direction="left-to-right" evidence="20">
        <dbReference type="Rhea" id="RHEA:41497"/>
    </physiologicalReaction>
</comment>
<evidence type="ECO:0000256" key="8">
    <source>
        <dbReference type="ARBA" id="ARBA00022824"/>
    </source>
</evidence>
<evidence type="ECO:0000256" key="9">
    <source>
        <dbReference type="ARBA" id="ARBA00022989"/>
    </source>
</evidence>
<evidence type="ECO:0000256" key="4">
    <source>
        <dbReference type="ARBA" id="ARBA00008671"/>
    </source>
</evidence>
<comment type="function">
    <text evidence="23">Catalyzes a base-exchange reaction in which the polar head group of phosphatidylethanolamine (PE) is replaced by L-serine.</text>
</comment>
<evidence type="ECO:0000256" key="3">
    <source>
        <dbReference type="ARBA" id="ARBA00005189"/>
    </source>
</evidence>
<comment type="subcellular location">
    <subcellularLocation>
        <location evidence="1 23">Endoplasmic reticulum membrane</location>
        <topology evidence="1 23">Multi-pass membrane protein</topology>
    </subcellularLocation>
</comment>
<evidence type="ECO:0000256" key="5">
    <source>
        <dbReference type="ARBA" id="ARBA00022516"/>
    </source>
</evidence>
<dbReference type="AlphaFoldDB" id="F6Q6W6"/>
<dbReference type="STRING" id="7719.ENSCINP00000006184"/>
<keyword evidence="11 23" id="KW-0472">Membrane</keyword>